<comment type="similarity">
    <text evidence="2 9">Belongs to the CN hydrolase family. Apolipoprotein N-acyltransferase subfamily.</text>
</comment>
<comment type="subcellular location">
    <subcellularLocation>
        <location evidence="1 9">Cell membrane</location>
        <topology evidence="1 9">Multi-pass membrane protein</topology>
    </subcellularLocation>
</comment>
<evidence type="ECO:0000256" key="1">
    <source>
        <dbReference type="ARBA" id="ARBA00004651"/>
    </source>
</evidence>
<evidence type="ECO:0000256" key="2">
    <source>
        <dbReference type="ARBA" id="ARBA00010065"/>
    </source>
</evidence>
<accession>A0AAN0RJV6</accession>
<dbReference type="KEGG" id="ptp:RCA23_c20080"/>
<evidence type="ECO:0000256" key="3">
    <source>
        <dbReference type="ARBA" id="ARBA00022475"/>
    </source>
</evidence>
<keyword evidence="8 9" id="KW-0012">Acyltransferase</keyword>
<keyword evidence="6 9" id="KW-1133">Transmembrane helix</keyword>
<dbReference type="Pfam" id="PF20154">
    <property type="entry name" value="LNT_N"/>
    <property type="match status" value="1"/>
</dbReference>
<proteinExistence type="inferred from homology"/>
<evidence type="ECO:0000313" key="11">
    <source>
        <dbReference type="EMBL" id="AII87539.1"/>
    </source>
</evidence>
<feature type="transmembrane region" description="Helical" evidence="9">
    <location>
        <begin position="62"/>
        <end position="82"/>
    </location>
</feature>
<feature type="transmembrane region" description="Helical" evidence="9">
    <location>
        <begin position="94"/>
        <end position="117"/>
    </location>
</feature>
<dbReference type="PANTHER" id="PTHR38686:SF1">
    <property type="entry name" value="APOLIPOPROTEIN N-ACYLTRANSFERASE"/>
    <property type="match status" value="1"/>
</dbReference>
<keyword evidence="12" id="KW-1185">Reference proteome</keyword>
<feature type="transmembrane region" description="Helical" evidence="9">
    <location>
        <begin position="161"/>
        <end position="183"/>
    </location>
</feature>
<keyword evidence="5 9" id="KW-0812">Transmembrane</keyword>
<dbReference type="HAMAP" id="MF_01148">
    <property type="entry name" value="Lnt"/>
    <property type="match status" value="1"/>
</dbReference>
<evidence type="ECO:0000256" key="6">
    <source>
        <dbReference type="ARBA" id="ARBA00022989"/>
    </source>
</evidence>
<dbReference type="EC" id="2.3.1.269" evidence="9"/>
<dbReference type="GO" id="GO:0016410">
    <property type="term" value="F:N-acyltransferase activity"/>
    <property type="evidence" value="ECO:0007669"/>
    <property type="project" value="UniProtKB-UniRule"/>
</dbReference>
<dbReference type="GO" id="GO:0005886">
    <property type="term" value="C:plasma membrane"/>
    <property type="evidence" value="ECO:0007669"/>
    <property type="project" value="UniProtKB-SubCell"/>
</dbReference>
<dbReference type="PROSITE" id="PS50263">
    <property type="entry name" value="CN_HYDROLASE"/>
    <property type="match status" value="1"/>
</dbReference>
<name>A0AAN0RJV6_9RHOB</name>
<feature type="transmembrane region" description="Helical" evidence="9">
    <location>
        <begin position="463"/>
        <end position="480"/>
    </location>
</feature>
<feature type="domain" description="CN hydrolase" evidence="10">
    <location>
        <begin position="222"/>
        <end position="452"/>
    </location>
</feature>
<organism evidence="11 12">
    <name type="scientific">Planktomarina temperata RCA23</name>
    <dbReference type="NCBI Taxonomy" id="666509"/>
    <lineage>
        <taxon>Bacteria</taxon>
        <taxon>Pseudomonadati</taxon>
        <taxon>Pseudomonadota</taxon>
        <taxon>Alphaproteobacteria</taxon>
        <taxon>Rhodobacterales</taxon>
        <taxon>Paracoccaceae</taxon>
        <taxon>Planktomarina</taxon>
    </lineage>
</organism>
<dbReference type="Gene3D" id="3.60.110.10">
    <property type="entry name" value="Carbon-nitrogen hydrolase"/>
    <property type="match status" value="1"/>
</dbReference>
<evidence type="ECO:0000313" key="12">
    <source>
        <dbReference type="Proteomes" id="UP000028680"/>
    </source>
</evidence>
<dbReference type="RefSeq" id="WP_044050238.1">
    <property type="nucleotide sequence ID" value="NZ_CP003984.1"/>
</dbReference>
<dbReference type="EMBL" id="CP003984">
    <property type="protein sequence ID" value="AII87539.1"/>
    <property type="molecule type" value="Genomic_DNA"/>
</dbReference>
<comment type="pathway">
    <text evidence="9">Protein modification; lipoprotein biosynthesis (N-acyl transfer).</text>
</comment>
<dbReference type="InterPro" id="IPR045378">
    <property type="entry name" value="LNT_N"/>
</dbReference>
<dbReference type="AlphaFoldDB" id="A0AAN0RJV6"/>
<evidence type="ECO:0000256" key="9">
    <source>
        <dbReference type="HAMAP-Rule" id="MF_01148"/>
    </source>
</evidence>
<feature type="transmembrane region" description="Helical" evidence="9">
    <location>
        <begin position="124"/>
        <end position="149"/>
    </location>
</feature>
<comment type="catalytic activity">
    <reaction evidence="9">
        <text>N-terminal S-1,2-diacyl-sn-glyceryl-L-cysteinyl-[lipoprotein] + a glycerophospholipid = N-acyl-S-1,2-diacyl-sn-glyceryl-L-cysteinyl-[lipoprotein] + a 2-acyl-sn-glycero-3-phospholipid + H(+)</text>
        <dbReference type="Rhea" id="RHEA:48228"/>
        <dbReference type="Rhea" id="RHEA-COMP:14681"/>
        <dbReference type="Rhea" id="RHEA-COMP:14684"/>
        <dbReference type="ChEBI" id="CHEBI:15378"/>
        <dbReference type="ChEBI" id="CHEBI:136912"/>
        <dbReference type="ChEBI" id="CHEBI:140656"/>
        <dbReference type="ChEBI" id="CHEBI:140657"/>
        <dbReference type="ChEBI" id="CHEBI:140660"/>
        <dbReference type="EC" id="2.3.1.269"/>
    </reaction>
</comment>
<dbReference type="GO" id="GO:0042158">
    <property type="term" value="P:lipoprotein biosynthetic process"/>
    <property type="evidence" value="ECO:0007669"/>
    <property type="project" value="UniProtKB-UniRule"/>
</dbReference>
<evidence type="ECO:0000256" key="4">
    <source>
        <dbReference type="ARBA" id="ARBA00022679"/>
    </source>
</evidence>
<dbReference type="PANTHER" id="PTHR38686">
    <property type="entry name" value="APOLIPOPROTEIN N-ACYLTRANSFERASE"/>
    <property type="match status" value="1"/>
</dbReference>
<comment type="function">
    <text evidence="9">Catalyzes the phospholipid dependent N-acylation of the N-terminal cysteine of apolipoprotein, the last step in lipoprotein maturation.</text>
</comment>
<dbReference type="Pfam" id="PF00795">
    <property type="entry name" value="CN_hydrolase"/>
    <property type="match status" value="1"/>
</dbReference>
<keyword evidence="3 9" id="KW-1003">Cell membrane</keyword>
<dbReference type="NCBIfam" id="TIGR00546">
    <property type="entry name" value="lnt"/>
    <property type="match status" value="1"/>
</dbReference>
<dbReference type="InterPro" id="IPR004563">
    <property type="entry name" value="Apolipo_AcylTrfase"/>
</dbReference>
<evidence type="ECO:0000259" key="10">
    <source>
        <dbReference type="PROSITE" id="PS50263"/>
    </source>
</evidence>
<sequence>MFEPSAPHRLWAQAPAWGQWALIVVAGGLAGLGQAPVDQPALTLVGLAFGFWIIRPETSLPYFLRGWSLGFGYFLVSLAWILEPFLVEGRGTAWMAPFALLAMAGGLALFWGGAFALARGRVGLWICLALLSAELARAYLFTGFPWALLGYVWIDTPAYQLAAMIGPHGMSLLTLVLAALIAWGGATARWVVLIATVSLPFVPGLEMGKSPDDEGRPVVRLIHPNVAQENKWNPENTEEIYQRHLSLTQAGPSVDLIIWPETSVYKPIDWARSDIAAAAQGAHVVVGYQSHNPAGQYFNTLGVVSPQGEVKSEYHKSRLVPFGEYIPLGHLARVFGYDFPEFSAGSGPAHIDIEGIGRLQPLICYEGIFPQFVGRGAARPDLLVLITNDGWFGQGQGPAQHFAQARARAIELGLPMLRVANRGVTAVIDPWGRSEARLDLHERGALDAPIPKPRTATFYAKNPWLGVLILVGMLVLVAFLRRRVKLSLTPGGGTSRKS</sequence>
<dbReference type="SUPFAM" id="SSF56317">
    <property type="entry name" value="Carbon-nitrogen hydrolase"/>
    <property type="match status" value="1"/>
</dbReference>
<evidence type="ECO:0000256" key="8">
    <source>
        <dbReference type="ARBA" id="ARBA00023315"/>
    </source>
</evidence>
<gene>
    <name evidence="9 11" type="primary">lnt</name>
    <name evidence="11" type="ORF">RCA23_c20080</name>
</gene>
<evidence type="ECO:0000256" key="7">
    <source>
        <dbReference type="ARBA" id="ARBA00023136"/>
    </source>
</evidence>
<dbReference type="InterPro" id="IPR003010">
    <property type="entry name" value="C-N_Hydrolase"/>
</dbReference>
<dbReference type="InterPro" id="IPR036526">
    <property type="entry name" value="C-N_Hydrolase_sf"/>
</dbReference>
<feature type="transmembrane region" description="Helical" evidence="9">
    <location>
        <begin position="12"/>
        <end position="33"/>
    </location>
</feature>
<reference evidence="11 12" key="1">
    <citation type="journal article" date="2014" name="ISME J.">
        <title>Adaptation of an abundant Roseobacter RCA organism to pelagic systems revealed by genomic and transcriptomic analyses.</title>
        <authorList>
            <person name="Voget S."/>
            <person name="Wemheuer B."/>
            <person name="Brinkhoff T."/>
            <person name="Vollmers J."/>
            <person name="Dietrich S."/>
            <person name="Giebel H.A."/>
            <person name="Beardsley C."/>
            <person name="Sardemann C."/>
            <person name="Bakenhus I."/>
            <person name="Billerbeck S."/>
            <person name="Daniel R."/>
            <person name="Simon M."/>
        </authorList>
    </citation>
    <scope>NUCLEOTIDE SEQUENCE [LARGE SCALE GENOMIC DNA]</scope>
    <source>
        <strain evidence="11 12">RCA23</strain>
    </source>
</reference>
<keyword evidence="4 9" id="KW-0808">Transferase</keyword>
<dbReference type="CDD" id="cd07571">
    <property type="entry name" value="ALP_N-acyl_transferase"/>
    <property type="match status" value="1"/>
</dbReference>
<protein>
    <recommendedName>
        <fullName evidence="9">Apolipoprotein N-acyltransferase</fullName>
        <shortName evidence="9">ALP N-acyltransferase</shortName>
        <ecNumber evidence="9">2.3.1.269</ecNumber>
    </recommendedName>
</protein>
<evidence type="ECO:0000256" key="5">
    <source>
        <dbReference type="ARBA" id="ARBA00022692"/>
    </source>
</evidence>
<keyword evidence="7 9" id="KW-0472">Membrane</keyword>
<dbReference type="Proteomes" id="UP000028680">
    <property type="component" value="Chromosome"/>
</dbReference>